<feature type="domain" description="Helicase ATP-binding" evidence="16">
    <location>
        <begin position="55"/>
        <end position="225"/>
    </location>
</feature>
<dbReference type="GO" id="GO:0003723">
    <property type="term" value="F:RNA binding"/>
    <property type="evidence" value="ECO:0007669"/>
    <property type="project" value="UniProtKB-KW"/>
</dbReference>
<name>A0A2H3DPC8_ARMGA</name>
<evidence type="ECO:0000256" key="6">
    <source>
        <dbReference type="ARBA" id="ARBA00022840"/>
    </source>
</evidence>
<dbReference type="Pfam" id="PF00270">
    <property type="entry name" value="DEAD"/>
    <property type="match status" value="1"/>
</dbReference>
<protein>
    <recommendedName>
        <fullName evidence="10">ATP-dependent RNA helicase eIF4A</fullName>
        <ecNumber evidence="1">3.6.4.13</ecNumber>
    </recommendedName>
    <alternativeName>
        <fullName evidence="12">Eukaryotic initiation factor 4A</fullName>
    </alternativeName>
</protein>
<evidence type="ECO:0000256" key="4">
    <source>
        <dbReference type="ARBA" id="ARBA00022801"/>
    </source>
</evidence>
<dbReference type="GO" id="GO:0003724">
    <property type="term" value="F:RNA helicase activity"/>
    <property type="evidence" value="ECO:0007669"/>
    <property type="project" value="UniProtKB-EC"/>
</dbReference>
<evidence type="ECO:0000256" key="5">
    <source>
        <dbReference type="ARBA" id="ARBA00022806"/>
    </source>
</evidence>
<evidence type="ECO:0000256" key="2">
    <source>
        <dbReference type="ARBA" id="ARBA00022540"/>
    </source>
</evidence>
<proteinExistence type="inferred from homology"/>
<dbReference type="EC" id="3.6.4.13" evidence="1"/>
<dbReference type="InterPro" id="IPR011545">
    <property type="entry name" value="DEAD/DEAH_box_helicase_dom"/>
</dbReference>
<evidence type="ECO:0000259" key="17">
    <source>
        <dbReference type="PROSITE" id="PS51194"/>
    </source>
</evidence>
<evidence type="ECO:0000256" key="10">
    <source>
        <dbReference type="ARBA" id="ARBA00024412"/>
    </source>
</evidence>
<reference evidence="20" key="1">
    <citation type="journal article" date="2017" name="Nat. Ecol. Evol.">
        <title>Genome expansion and lineage-specific genetic innovations in the forest pathogenic fungi Armillaria.</title>
        <authorList>
            <person name="Sipos G."/>
            <person name="Prasanna A.N."/>
            <person name="Walter M.C."/>
            <person name="O'Connor E."/>
            <person name="Balint B."/>
            <person name="Krizsan K."/>
            <person name="Kiss B."/>
            <person name="Hess J."/>
            <person name="Varga T."/>
            <person name="Slot J."/>
            <person name="Riley R."/>
            <person name="Boka B."/>
            <person name="Rigling D."/>
            <person name="Barry K."/>
            <person name="Lee J."/>
            <person name="Mihaltcheva S."/>
            <person name="LaButti K."/>
            <person name="Lipzen A."/>
            <person name="Waldron R."/>
            <person name="Moloney N.M."/>
            <person name="Sperisen C."/>
            <person name="Kredics L."/>
            <person name="Vagvoelgyi C."/>
            <person name="Patrignani A."/>
            <person name="Fitzpatrick D."/>
            <person name="Nagy I."/>
            <person name="Doyle S."/>
            <person name="Anderson J.B."/>
            <person name="Grigoriev I.V."/>
            <person name="Gueldener U."/>
            <person name="Muensterkoetter M."/>
            <person name="Nagy L.G."/>
        </authorList>
    </citation>
    <scope>NUCLEOTIDE SEQUENCE [LARGE SCALE GENOMIC DNA]</scope>
    <source>
        <strain evidence="20">Ar21-2</strain>
    </source>
</reference>
<keyword evidence="20" id="KW-1185">Reference proteome</keyword>
<keyword evidence="6" id="KW-0067">ATP-binding</keyword>
<keyword evidence="2" id="KW-0396">Initiation factor</keyword>
<feature type="domain" description="DEAD-box RNA helicase Q" evidence="18">
    <location>
        <begin position="24"/>
        <end position="52"/>
    </location>
</feature>
<feature type="short sequence motif" description="Q motif" evidence="14">
    <location>
        <begin position="24"/>
        <end position="52"/>
    </location>
</feature>
<dbReference type="GO" id="GO:0003743">
    <property type="term" value="F:translation initiation factor activity"/>
    <property type="evidence" value="ECO:0007669"/>
    <property type="project" value="UniProtKB-KW"/>
</dbReference>
<evidence type="ECO:0000313" key="20">
    <source>
        <dbReference type="Proteomes" id="UP000217790"/>
    </source>
</evidence>
<evidence type="ECO:0000256" key="12">
    <source>
        <dbReference type="ARBA" id="ARBA00032223"/>
    </source>
</evidence>
<evidence type="ECO:0000256" key="8">
    <source>
        <dbReference type="ARBA" id="ARBA00022917"/>
    </source>
</evidence>
<evidence type="ECO:0000256" key="9">
    <source>
        <dbReference type="ARBA" id="ARBA00024352"/>
    </source>
</evidence>
<dbReference type="PROSITE" id="PS51192">
    <property type="entry name" value="HELICASE_ATP_BIND_1"/>
    <property type="match status" value="1"/>
</dbReference>
<dbReference type="PROSITE" id="PS51194">
    <property type="entry name" value="HELICASE_CTER"/>
    <property type="match status" value="1"/>
</dbReference>
<keyword evidence="4" id="KW-0378">Hydrolase</keyword>
<dbReference type="Gene3D" id="1.20.1280.50">
    <property type="match status" value="1"/>
</dbReference>
<comment type="catalytic activity">
    <reaction evidence="13">
        <text>ATP + H2O = ADP + phosphate + H(+)</text>
        <dbReference type="Rhea" id="RHEA:13065"/>
        <dbReference type="ChEBI" id="CHEBI:15377"/>
        <dbReference type="ChEBI" id="CHEBI:15378"/>
        <dbReference type="ChEBI" id="CHEBI:30616"/>
        <dbReference type="ChEBI" id="CHEBI:43474"/>
        <dbReference type="ChEBI" id="CHEBI:456216"/>
        <dbReference type="EC" id="3.6.4.13"/>
    </reaction>
</comment>
<comment type="similarity">
    <text evidence="9">Belongs to the DEAD box helicase family. eIF4A subfamily.</text>
</comment>
<dbReference type="InterPro" id="IPR036047">
    <property type="entry name" value="F-box-like_dom_sf"/>
</dbReference>
<dbReference type="FunFam" id="3.40.50.300:FF:000031">
    <property type="entry name" value="Eukaryotic initiation factor 4A-III"/>
    <property type="match status" value="1"/>
</dbReference>
<dbReference type="STRING" id="47427.A0A2H3DPC8"/>
<sequence length="888" mass="102112">MSAEDTLQDVAENEIESNWDQVVDNFDNMDLKPELLRGVYAYGFERPSAIQQRAIVPVVKGHDVIAQAQSGTGKTATFSISILQQLDMSVKGTQALILAPTRELAQQIQKVVIALGDYMNIECHACVGGTNVREDMAKLQEGVHVVVGTPGRVYDMINRRALRTDTIKIFCLDEADEMLSRGFKDQIYEVFQLLPQDTQVVLLSATMPADVLEVTKKFMRDPVRILVKRDELTLEGIKQFYIAVEKEEWKLDTLCDLYETVTITQAVIFCNTRRKVDWLTEKMHSREFTVSAMHGDMEQKQREVLMKEFRSGSSRVLITTDLLARGIDVQQVSLVINYDLPTNRENYIHRIGRGGRFGRKGVAINFVTTEDVRMLRDIEQFYNTQIDEMPLNVAMVRLRGRRGSLKGMMNLPLDLWLEVFTYLKPQDLLALARTSKDIRAFLLNQSQAGVWRRAGEAETPPVPAPMAGLSEPAWVSLLYDPYCGFCGAKDVRTIDFTFLTRLCSSCKQTQLMTRDEIKQKFPGTEIFCDLCPSKIIDFKLPKQPSGGIRWQSDRIRICYVLRDVIATKEHWYALNEEERVLFKQERTSIKANVSEILMCEYWVKEKAAFRAKELEEVREERGREIRGKLEELGYNHEIEILGDAFDQYHHVKRSKELTEKGWQNIRGDMIQWIEETRTDYRAHVLAHRQNLAAGFFAAYARRPPGPQAYLSGFPSVQEFFCFFLVKDILELPSHIHMDIQTFHDIIPAMPRVFQEFREMVAVHDHLLAIMGPVNLCVDIFRKRAFLGLACNAFVCSPCHALQGTRILHYPEVLTHGYNARSAQHQWGGKLSSPQYLKDLLAVFIRMVGLDPNTATVDDMDQLPHYYRCKRCGGKNVSDWRYFVWFLLY</sequence>
<dbReference type="Pfam" id="PF00271">
    <property type="entry name" value="Helicase_C"/>
    <property type="match status" value="1"/>
</dbReference>
<dbReference type="Gene3D" id="3.40.50.300">
    <property type="entry name" value="P-loop containing nucleotide triphosphate hydrolases"/>
    <property type="match status" value="2"/>
</dbReference>
<dbReference type="AlphaFoldDB" id="A0A2H3DPC8"/>
<feature type="domain" description="Helicase C-terminal" evidence="17">
    <location>
        <begin position="236"/>
        <end position="397"/>
    </location>
</feature>
<organism evidence="19 20">
    <name type="scientific">Armillaria gallica</name>
    <name type="common">Bulbous honey fungus</name>
    <name type="synonym">Armillaria bulbosa</name>
    <dbReference type="NCBI Taxonomy" id="47427"/>
    <lineage>
        <taxon>Eukaryota</taxon>
        <taxon>Fungi</taxon>
        <taxon>Dikarya</taxon>
        <taxon>Basidiomycota</taxon>
        <taxon>Agaricomycotina</taxon>
        <taxon>Agaricomycetes</taxon>
        <taxon>Agaricomycetidae</taxon>
        <taxon>Agaricales</taxon>
        <taxon>Marasmiineae</taxon>
        <taxon>Physalacriaceae</taxon>
        <taxon>Armillaria</taxon>
    </lineage>
</organism>
<evidence type="ECO:0000256" key="3">
    <source>
        <dbReference type="ARBA" id="ARBA00022741"/>
    </source>
</evidence>
<evidence type="ECO:0000313" key="19">
    <source>
        <dbReference type="EMBL" id="PBK93322.1"/>
    </source>
</evidence>
<dbReference type="SUPFAM" id="SSF81383">
    <property type="entry name" value="F-box domain"/>
    <property type="match status" value="1"/>
</dbReference>
<evidence type="ECO:0000256" key="14">
    <source>
        <dbReference type="PROSITE-ProRule" id="PRU00552"/>
    </source>
</evidence>
<dbReference type="PANTHER" id="PTHR47958">
    <property type="entry name" value="ATP-DEPENDENT RNA HELICASE DBP3"/>
    <property type="match status" value="1"/>
</dbReference>
<dbReference type="InterPro" id="IPR014014">
    <property type="entry name" value="RNA_helicase_DEAD_Q_motif"/>
</dbReference>
<dbReference type="GO" id="GO:0005524">
    <property type="term" value="F:ATP binding"/>
    <property type="evidence" value="ECO:0007669"/>
    <property type="project" value="UniProtKB-KW"/>
</dbReference>
<evidence type="ECO:0000256" key="1">
    <source>
        <dbReference type="ARBA" id="ARBA00012552"/>
    </source>
</evidence>
<dbReference type="SMART" id="SM00256">
    <property type="entry name" value="FBOX"/>
    <property type="match status" value="1"/>
</dbReference>
<evidence type="ECO:0000256" key="7">
    <source>
        <dbReference type="ARBA" id="ARBA00022884"/>
    </source>
</evidence>
<evidence type="ECO:0000259" key="15">
    <source>
        <dbReference type="PROSITE" id="PS50181"/>
    </source>
</evidence>
<dbReference type="InterPro" id="IPR027417">
    <property type="entry name" value="P-loop_NTPase"/>
</dbReference>
<dbReference type="PROSITE" id="PS50181">
    <property type="entry name" value="FBOX"/>
    <property type="match status" value="1"/>
</dbReference>
<keyword evidence="7" id="KW-0694">RNA-binding</keyword>
<dbReference type="EMBL" id="KZ293657">
    <property type="protein sequence ID" value="PBK93322.1"/>
    <property type="molecule type" value="Genomic_DNA"/>
</dbReference>
<dbReference type="SMART" id="SM00490">
    <property type="entry name" value="HELICc"/>
    <property type="match status" value="1"/>
</dbReference>
<dbReference type="Proteomes" id="UP000217790">
    <property type="component" value="Unassembled WGS sequence"/>
</dbReference>
<evidence type="ECO:0000256" key="13">
    <source>
        <dbReference type="ARBA" id="ARBA00047984"/>
    </source>
</evidence>
<dbReference type="CDD" id="cd18787">
    <property type="entry name" value="SF2_C_DEAD"/>
    <property type="match status" value="1"/>
</dbReference>
<dbReference type="CDD" id="cd09917">
    <property type="entry name" value="F-box_SF"/>
    <property type="match status" value="1"/>
</dbReference>
<dbReference type="Pfam" id="PF00646">
    <property type="entry name" value="F-box"/>
    <property type="match status" value="1"/>
</dbReference>
<keyword evidence="3" id="KW-0547">Nucleotide-binding</keyword>
<evidence type="ECO:0000259" key="18">
    <source>
        <dbReference type="PROSITE" id="PS51195"/>
    </source>
</evidence>
<evidence type="ECO:0000259" key="16">
    <source>
        <dbReference type="PROSITE" id="PS51192"/>
    </source>
</evidence>
<dbReference type="OrthoDB" id="2322499at2759"/>
<dbReference type="FunFam" id="3.40.50.300:FF:000089">
    <property type="entry name" value="Eukaryotic initiation factor 4A-II"/>
    <property type="match status" value="1"/>
</dbReference>
<dbReference type="InterPro" id="IPR001810">
    <property type="entry name" value="F-box_dom"/>
</dbReference>
<dbReference type="InParanoid" id="A0A2H3DPC8"/>
<dbReference type="GO" id="GO:0016787">
    <property type="term" value="F:hydrolase activity"/>
    <property type="evidence" value="ECO:0007669"/>
    <property type="project" value="UniProtKB-KW"/>
</dbReference>
<keyword evidence="8" id="KW-0648">Protein biosynthesis</keyword>
<feature type="domain" description="F-box" evidence="15">
    <location>
        <begin position="405"/>
        <end position="454"/>
    </location>
</feature>
<comment type="function">
    <text evidence="11">ATP-dependent RNA helicase which is a subunit of the eIF4F complex involved in cap recognition and is required for mRNA binding to ribosome. In the current model of translation initiation, eIF4A unwinds RNA secondary structures in the 5'-UTR of mRNAs which is necessary to allow efficient binding of the small ribosomal subunit, and subsequent scanning for the initiator codon.</text>
</comment>
<accession>A0A2H3DPC8</accession>
<dbReference type="SMART" id="SM00487">
    <property type="entry name" value="DEXDc"/>
    <property type="match status" value="1"/>
</dbReference>
<dbReference type="CDD" id="cd18046">
    <property type="entry name" value="DEADc_EIF4AII_EIF4AI_DDX2"/>
    <property type="match status" value="1"/>
</dbReference>
<dbReference type="InterPro" id="IPR044728">
    <property type="entry name" value="EIF4A_DEADc"/>
</dbReference>
<evidence type="ECO:0000256" key="11">
    <source>
        <dbReference type="ARBA" id="ARBA00024769"/>
    </source>
</evidence>
<keyword evidence="5" id="KW-0347">Helicase</keyword>
<gene>
    <name evidence="19" type="ORF">ARMGADRAFT_1080468</name>
</gene>
<dbReference type="SUPFAM" id="SSF52540">
    <property type="entry name" value="P-loop containing nucleoside triphosphate hydrolases"/>
    <property type="match status" value="1"/>
</dbReference>
<dbReference type="InterPro" id="IPR001650">
    <property type="entry name" value="Helicase_C-like"/>
</dbReference>
<dbReference type="PROSITE" id="PS51195">
    <property type="entry name" value="Q_MOTIF"/>
    <property type="match status" value="1"/>
</dbReference>
<dbReference type="InterPro" id="IPR014001">
    <property type="entry name" value="Helicase_ATP-bd"/>
</dbReference>